<keyword evidence="2" id="KW-1185">Reference proteome</keyword>
<protein>
    <submittedName>
        <fullName evidence="1">Uncharacterized protein</fullName>
    </submittedName>
</protein>
<dbReference type="EMBL" id="VWSG01000011">
    <property type="protein sequence ID" value="KAA5532808.1"/>
    <property type="molecule type" value="Genomic_DNA"/>
</dbReference>
<evidence type="ECO:0000313" key="1">
    <source>
        <dbReference type="EMBL" id="KAA5532808.1"/>
    </source>
</evidence>
<comment type="caution">
    <text evidence="1">The sequence shown here is derived from an EMBL/GenBank/DDBJ whole genome shotgun (WGS) entry which is preliminary data.</text>
</comment>
<accession>A0A5M6CC84</accession>
<gene>
    <name evidence="1" type="ORF">F0460_13265</name>
</gene>
<evidence type="ECO:0000313" key="2">
    <source>
        <dbReference type="Proteomes" id="UP000325141"/>
    </source>
</evidence>
<dbReference type="AlphaFoldDB" id="A0A5M6CC84"/>
<dbReference type="RefSeq" id="WP_150014033.1">
    <property type="nucleotide sequence ID" value="NZ_VWSG01000011.1"/>
</dbReference>
<dbReference type="Proteomes" id="UP000325141">
    <property type="component" value="Unassembled WGS sequence"/>
</dbReference>
<organism evidence="1 2">
    <name type="scientific">Paenimyroides baculatum</name>
    <dbReference type="NCBI Taxonomy" id="2608000"/>
    <lineage>
        <taxon>Bacteria</taxon>
        <taxon>Pseudomonadati</taxon>
        <taxon>Bacteroidota</taxon>
        <taxon>Flavobacteriia</taxon>
        <taxon>Flavobacteriales</taxon>
        <taxon>Flavobacteriaceae</taxon>
        <taxon>Paenimyroides</taxon>
    </lineage>
</organism>
<sequence length="296" mass="32635">MGVIGTVQPVGFSPSSETPTPPEDFYAVLYIEQNLSASQKLQALVNIGALASGAIDSLVSNISFDAETSTLTVQQHNGSSVNYQLINNQGVSNVALDNNNDLVVDFLNGNNTIVPIHNLFSGFIKKINGKEGTEITIGIDDVANLTEELNSRVPVGITINIDGIEKNLQENPVFETGSLKFIAQELTASQQQVVHSNLDIYSKQQVLDAISAGASPKQKQVFIYQLTEQDLANENFIMLNLESVPNQNEWYDLHINGGFVNDNSYHIEENKLIIHRQEIAYPITANKKVTFRYRIQ</sequence>
<reference evidence="1 2" key="1">
    <citation type="submission" date="2019-09" db="EMBL/GenBank/DDBJ databases">
        <title>Genome sequence and assembly of Flavobacterium sp.</title>
        <authorList>
            <person name="Chhetri G."/>
        </authorList>
    </citation>
    <scope>NUCLEOTIDE SEQUENCE [LARGE SCALE GENOMIC DNA]</scope>
    <source>
        <strain evidence="1 2">SNL9</strain>
    </source>
</reference>
<proteinExistence type="predicted"/>
<name>A0A5M6CC84_9FLAO</name>